<name>A0A9I9EDU3_CUCME</name>
<sequence length="78" mass="8514">MKGAVMIVINATVALESVQGGTVTVRLGGKRFYILASFSLLNLFSHWGRRRGESQNGMVDQDKYSESPLVSDFANAGY</sequence>
<dbReference type="AlphaFoldDB" id="A0A9I9EDU3"/>
<proteinExistence type="predicted"/>
<accession>A0A9I9EDU3</accession>
<dbReference type="EnsemblPlants" id="MELO3C032377.2.1">
    <property type="protein sequence ID" value="MELO3C032377.2.1"/>
    <property type="gene ID" value="MELO3C032377.2"/>
</dbReference>
<protein>
    <submittedName>
        <fullName evidence="1">Uncharacterized protein</fullName>
    </submittedName>
</protein>
<dbReference type="Gramene" id="MELO3C032377.2.1">
    <property type="protein sequence ID" value="MELO3C032377.2.1"/>
    <property type="gene ID" value="MELO3C032377.2"/>
</dbReference>
<reference evidence="1" key="1">
    <citation type="submission" date="2023-03" db="UniProtKB">
        <authorList>
            <consortium name="EnsemblPlants"/>
        </authorList>
    </citation>
    <scope>IDENTIFICATION</scope>
</reference>
<evidence type="ECO:0000313" key="1">
    <source>
        <dbReference type="EnsemblPlants" id="MELO3C032377.2.1"/>
    </source>
</evidence>
<organism evidence="1">
    <name type="scientific">Cucumis melo</name>
    <name type="common">Muskmelon</name>
    <dbReference type="NCBI Taxonomy" id="3656"/>
    <lineage>
        <taxon>Eukaryota</taxon>
        <taxon>Viridiplantae</taxon>
        <taxon>Streptophyta</taxon>
        <taxon>Embryophyta</taxon>
        <taxon>Tracheophyta</taxon>
        <taxon>Spermatophyta</taxon>
        <taxon>Magnoliopsida</taxon>
        <taxon>eudicotyledons</taxon>
        <taxon>Gunneridae</taxon>
        <taxon>Pentapetalae</taxon>
        <taxon>rosids</taxon>
        <taxon>fabids</taxon>
        <taxon>Cucurbitales</taxon>
        <taxon>Cucurbitaceae</taxon>
        <taxon>Benincaseae</taxon>
        <taxon>Cucumis</taxon>
    </lineage>
</organism>